<dbReference type="AlphaFoldDB" id="A0A1F6D8H0"/>
<protein>
    <submittedName>
        <fullName evidence="5">Ribosome recycling factor</fullName>
    </submittedName>
</protein>
<dbReference type="Pfam" id="PF01765">
    <property type="entry name" value="RRF"/>
    <property type="match status" value="1"/>
</dbReference>
<sequence length="184" mass="20340">MANYDFKQLEGKVSAAKDWLAKEYRGLRTGRAAPAILDGVAVPAYGSMVPLKQVANVGVEDARTLRVQPFDAALLKDIERAISAASLGVGTSSDGATVRVSFPELSGERREQLIKLAKGKLEEARTTVRLARDETKKDIETKERNGELTKDDKFRLGEELQKRVDKANEELQKAFESKEKEMSS</sequence>
<proteinExistence type="inferred from homology"/>
<dbReference type="PANTHER" id="PTHR20982:SF3">
    <property type="entry name" value="MITOCHONDRIAL RIBOSOME RECYCLING FACTOR PSEUDO 1"/>
    <property type="match status" value="1"/>
</dbReference>
<gene>
    <name evidence="5" type="ORF">A2853_02870</name>
</gene>
<dbReference type="SUPFAM" id="SSF55194">
    <property type="entry name" value="Ribosome recycling factor, RRF"/>
    <property type="match status" value="1"/>
</dbReference>
<accession>A0A1F6D8H0</accession>
<dbReference type="GO" id="GO:0043023">
    <property type="term" value="F:ribosomal large subunit binding"/>
    <property type="evidence" value="ECO:0007669"/>
    <property type="project" value="TreeGrafter"/>
</dbReference>
<dbReference type="Gene3D" id="1.10.132.20">
    <property type="entry name" value="Ribosome-recycling factor"/>
    <property type="match status" value="1"/>
</dbReference>
<organism evidence="5 6">
    <name type="scientific">Candidatus Kaiserbacteria bacterium RIFCSPHIGHO2_01_FULL_55_17</name>
    <dbReference type="NCBI Taxonomy" id="1798484"/>
    <lineage>
        <taxon>Bacteria</taxon>
        <taxon>Candidatus Kaiseribacteriota</taxon>
    </lineage>
</organism>
<evidence type="ECO:0000313" key="6">
    <source>
        <dbReference type="Proteomes" id="UP000177958"/>
    </source>
</evidence>
<evidence type="ECO:0000256" key="3">
    <source>
        <dbReference type="SAM" id="Coils"/>
    </source>
</evidence>
<comment type="similarity">
    <text evidence="1">Belongs to the RRF family.</text>
</comment>
<dbReference type="InterPro" id="IPR023584">
    <property type="entry name" value="Ribosome_recyc_fac_dom"/>
</dbReference>
<evidence type="ECO:0000259" key="4">
    <source>
        <dbReference type="Pfam" id="PF01765"/>
    </source>
</evidence>
<feature type="domain" description="Ribosome recycling factor" evidence="4">
    <location>
        <begin position="21"/>
        <end position="182"/>
    </location>
</feature>
<reference evidence="5 6" key="1">
    <citation type="journal article" date="2016" name="Nat. Commun.">
        <title>Thousands of microbial genomes shed light on interconnected biogeochemical processes in an aquifer system.</title>
        <authorList>
            <person name="Anantharaman K."/>
            <person name="Brown C.T."/>
            <person name="Hug L.A."/>
            <person name="Sharon I."/>
            <person name="Castelle C.J."/>
            <person name="Probst A.J."/>
            <person name="Thomas B.C."/>
            <person name="Singh A."/>
            <person name="Wilkins M.J."/>
            <person name="Karaoz U."/>
            <person name="Brodie E.L."/>
            <person name="Williams K.H."/>
            <person name="Hubbard S.S."/>
            <person name="Banfield J.F."/>
        </authorList>
    </citation>
    <scope>NUCLEOTIDE SEQUENCE [LARGE SCALE GENOMIC DNA]</scope>
</reference>
<evidence type="ECO:0000256" key="1">
    <source>
        <dbReference type="ARBA" id="ARBA00005912"/>
    </source>
</evidence>
<dbReference type="Proteomes" id="UP000177958">
    <property type="component" value="Unassembled WGS sequence"/>
</dbReference>
<comment type="caution">
    <text evidence="5">The sequence shown here is derived from an EMBL/GenBank/DDBJ whole genome shotgun (WGS) entry which is preliminary data.</text>
</comment>
<dbReference type="EMBL" id="MFKX01000012">
    <property type="protein sequence ID" value="OGG57744.1"/>
    <property type="molecule type" value="Genomic_DNA"/>
</dbReference>
<evidence type="ECO:0000313" key="5">
    <source>
        <dbReference type="EMBL" id="OGG57744.1"/>
    </source>
</evidence>
<name>A0A1F6D8H0_9BACT</name>
<dbReference type="InterPro" id="IPR002661">
    <property type="entry name" value="Ribosome_recyc_fac"/>
</dbReference>
<evidence type="ECO:0000256" key="2">
    <source>
        <dbReference type="ARBA" id="ARBA00022917"/>
    </source>
</evidence>
<dbReference type="Gene3D" id="3.30.1360.40">
    <property type="match status" value="1"/>
</dbReference>
<dbReference type="NCBIfam" id="TIGR00496">
    <property type="entry name" value="frr"/>
    <property type="match status" value="1"/>
</dbReference>
<dbReference type="FunFam" id="3.30.1360.40:FF:000001">
    <property type="entry name" value="Ribosome-recycling factor"/>
    <property type="match status" value="1"/>
</dbReference>
<dbReference type="InterPro" id="IPR036191">
    <property type="entry name" value="RRF_sf"/>
</dbReference>
<feature type="coiled-coil region" evidence="3">
    <location>
        <begin position="114"/>
        <end position="181"/>
    </location>
</feature>
<dbReference type="PANTHER" id="PTHR20982">
    <property type="entry name" value="RIBOSOME RECYCLING FACTOR"/>
    <property type="match status" value="1"/>
</dbReference>
<dbReference type="GO" id="GO:0006412">
    <property type="term" value="P:translation"/>
    <property type="evidence" value="ECO:0007669"/>
    <property type="project" value="UniProtKB-KW"/>
</dbReference>
<keyword evidence="3" id="KW-0175">Coiled coil</keyword>
<keyword evidence="2" id="KW-0648">Protein biosynthesis</keyword>